<keyword evidence="3" id="KW-0812">Transmembrane</keyword>
<dbReference type="SUPFAM" id="SSF103088">
    <property type="entry name" value="OmpA-like"/>
    <property type="match status" value="1"/>
</dbReference>
<dbReference type="InterPro" id="IPR006665">
    <property type="entry name" value="OmpA-like"/>
</dbReference>
<evidence type="ECO:0000313" key="5">
    <source>
        <dbReference type="EMBL" id="KRT17484.1"/>
    </source>
</evidence>
<dbReference type="GO" id="GO:0016020">
    <property type="term" value="C:membrane"/>
    <property type="evidence" value="ECO:0007669"/>
    <property type="project" value="UniProtKB-UniRule"/>
</dbReference>
<proteinExistence type="predicted"/>
<dbReference type="CDD" id="cd07185">
    <property type="entry name" value="OmpA_C-like"/>
    <property type="match status" value="1"/>
</dbReference>
<dbReference type="PROSITE" id="PS51123">
    <property type="entry name" value="OMPA_2"/>
    <property type="match status" value="1"/>
</dbReference>
<dbReference type="STRING" id="687842.ASU31_02770"/>
<evidence type="ECO:0000259" key="4">
    <source>
        <dbReference type="PROSITE" id="PS51123"/>
    </source>
</evidence>
<dbReference type="Gene3D" id="3.30.1330.60">
    <property type="entry name" value="OmpA-like domain"/>
    <property type="match status" value="1"/>
</dbReference>
<evidence type="ECO:0000256" key="2">
    <source>
        <dbReference type="SAM" id="MobiDB-lite"/>
    </source>
</evidence>
<name>A0A0T5VUD0_9SPHI</name>
<protein>
    <recommendedName>
        <fullName evidence="4">OmpA-like domain-containing protein</fullName>
    </recommendedName>
</protein>
<feature type="transmembrane region" description="Helical" evidence="3">
    <location>
        <begin position="34"/>
        <end position="53"/>
    </location>
</feature>
<dbReference type="Pfam" id="PF00691">
    <property type="entry name" value="OmpA"/>
    <property type="match status" value="1"/>
</dbReference>
<dbReference type="Proteomes" id="UP000051950">
    <property type="component" value="Unassembled WGS sequence"/>
</dbReference>
<organism evidence="5 6">
    <name type="scientific">Pedobacter ginsenosidimutans</name>
    <dbReference type="NCBI Taxonomy" id="687842"/>
    <lineage>
        <taxon>Bacteria</taxon>
        <taxon>Pseudomonadati</taxon>
        <taxon>Bacteroidota</taxon>
        <taxon>Sphingobacteriia</taxon>
        <taxon>Sphingobacteriales</taxon>
        <taxon>Sphingobacteriaceae</taxon>
        <taxon>Pedobacter</taxon>
    </lineage>
</organism>
<dbReference type="PANTHER" id="PTHR30329:SF21">
    <property type="entry name" value="LIPOPROTEIN YIAD-RELATED"/>
    <property type="match status" value="1"/>
</dbReference>
<dbReference type="RefSeq" id="WP_057930879.1">
    <property type="nucleotide sequence ID" value="NZ_LMZQ01000002.1"/>
</dbReference>
<evidence type="ECO:0000313" key="6">
    <source>
        <dbReference type="Proteomes" id="UP000051950"/>
    </source>
</evidence>
<dbReference type="PANTHER" id="PTHR30329">
    <property type="entry name" value="STATOR ELEMENT OF FLAGELLAR MOTOR COMPLEX"/>
    <property type="match status" value="1"/>
</dbReference>
<evidence type="ECO:0000256" key="1">
    <source>
        <dbReference type="PROSITE-ProRule" id="PRU00473"/>
    </source>
</evidence>
<gene>
    <name evidence="5" type="ORF">ASU31_02770</name>
</gene>
<feature type="domain" description="OmpA-like" evidence="4">
    <location>
        <begin position="122"/>
        <end position="236"/>
    </location>
</feature>
<dbReference type="OrthoDB" id="9782229at2"/>
<dbReference type="PRINTS" id="PR01023">
    <property type="entry name" value="NAFLGMOTY"/>
</dbReference>
<accession>A0A0T5VUD0</accession>
<sequence length="236" mass="25432">MAFDLNKKDDSKKEPSKFDLSKGEVELPAPRSRAWLIGLFGILIVGGGIWYYSSNKTLDTVAKEPTQNVSSDPVAVAKAITPTKEKVDGTDTTAAPIKALGTEEKSNKKNRLDDASPKLETAALKALNHTVPVTFARGTSSFASINKPLIKRILAHLAKNPTASIHIDGYASSDGPLAVNQQISQLRAEAFKNHLTSLNIEAARISTIGKGIENPIASNSTNTGRKKNRRVEITFL</sequence>
<keyword evidence="3" id="KW-1133">Transmembrane helix</keyword>
<comment type="caution">
    <text evidence="5">The sequence shown here is derived from an EMBL/GenBank/DDBJ whole genome shotgun (WGS) entry which is preliminary data.</text>
</comment>
<dbReference type="InterPro" id="IPR036737">
    <property type="entry name" value="OmpA-like_sf"/>
</dbReference>
<dbReference type="InterPro" id="IPR050330">
    <property type="entry name" value="Bact_OuterMem_StrucFunc"/>
</dbReference>
<reference evidence="5 6" key="1">
    <citation type="submission" date="2015-11" db="EMBL/GenBank/DDBJ databases">
        <title>Sequence of Pedobacter ginsenosidimutans.</title>
        <authorList>
            <person name="Carson E."/>
            <person name="Keyser V."/>
            <person name="Newman J."/>
            <person name="Miller J."/>
        </authorList>
    </citation>
    <scope>NUCLEOTIDE SEQUENCE [LARGE SCALE GENOMIC DNA]</scope>
    <source>
        <strain evidence="5 6">KACC 14530</strain>
    </source>
</reference>
<dbReference type="AlphaFoldDB" id="A0A0T5VUD0"/>
<feature type="region of interest" description="Disordered" evidence="2">
    <location>
        <begin position="1"/>
        <end position="24"/>
    </location>
</feature>
<dbReference type="EMBL" id="LMZQ01000002">
    <property type="protein sequence ID" value="KRT17484.1"/>
    <property type="molecule type" value="Genomic_DNA"/>
</dbReference>
<keyword evidence="1 3" id="KW-0472">Membrane</keyword>
<evidence type="ECO:0000256" key="3">
    <source>
        <dbReference type="SAM" id="Phobius"/>
    </source>
</evidence>
<keyword evidence="6" id="KW-1185">Reference proteome</keyword>